<feature type="domain" description="ABC3 transporter permease C-terminal" evidence="8">
    <location>
        <begin position="257"/>
        <end position="370"/>
    </location>
</feature>
<dbReference type="InterPro" id="IPR050250">
    <property type="entry name" value="Macrolide_Exporter_MacB"/>
</dbReference>
<evidence type="ECO:0000256" key="5">
    <source>
        <dbReference type="ARBA" id="ARBA00023136"/>
    </source>
</evidence>
<evidence type="ECO:0000313" key="10">
    <source>
        <dbReference type="EMBL" id="EEV18814.1"/>
    </source>
</evidence>
<keyword evidence="2" id="KW-1003">Cell membrane</keyword>
<evidence type="ECO:0000256" key="7">
    <source>
        <dbReference type="SAM" id="Phobius"/>
    </source>
</evidence>
<dbReference type="Proteomes" id="UP000005709">
    <property type="component" value="Unassembled WGS sequence"/>
</dbReference>
<dbReference type="eggNOG" id="COG0577">
    <property type="taxonomic scope" value="Bacteria"/>
</dbReference>
<dbReference type="GO" id="GO:0022857">
    <property type="term" value="F:transmembrane transporter activity"/>
    <property type="evidence" value="ECO:0007669"/>
    <property type="project" value="TreeGrafter"/>
</dbReference>
<dbReference type="OrthoDB" id="9770036at2"/>
<evidence type="ECO:0000256" key="4">
    <source>
        <dbReference type="ARBA" id="ARBA00022989"/>
    </source>
</evidence>
<evidence type="ECO:0000259" key="8">
    <source>
        <dbReference type="Pfam" id="PF02687"/>
    </source>
</evidence>
<dbReference type="EMBL" id="ACYG01000007">
    <property type="protein sequence ID" value="EEV18814.1"/>
    <property type="molecule type" value="Genomic_DNA"/>
</dbReference>
<feature type="transmembrane region" description="Helical" evidence="7">
    <location>
        <begin position="300"/>
        <end position="333"/>
    </location>
</feature>
<dbReference type="PANTHER" id="PTHR30572:SF4">
    <property type="entry name" value="ABC TRANSPORTER PERMEASE YTRF"/>
    <property type="match status" value="1"/>
</dbReference>
<feature type="domain" description="MacB-like periplasmic core" evidence="9">
    <location>
        <begin position="24"/>
        <end position="200"/>
    </location>
</feature>
<dbReference type="InterPro" id="IPR025857">
    <property type="entry name" value="MacB_PCD"/>
</dbReference>
<keyword evidence="4 7" id="KW-1133">Transmembrane helix</keyword>
<organism evidence="10 11">
    <name type="scientific">Campylobacter gracilis RM3268</name>
    <dbReference type="NCBI Taxonomy" id="553220"/>
    <lineage>
        <taxon>Bacteria</taxon>
        <taxon>Pseudomonadati</taxon>
        <taxon>Campylobacterota</taxon>
        <taxon>Epsilonproteobacteria</taxon>
        <taxon>Campylobacterales</taxon>
        <taxon>Campylobacteraceae</taxon>
        <taxon>Campylobacter</taxon>
    </lineage>
</organism>
<keyword evidence="3 7" id="KW-0812">Transmembrane</keyword>
<dbReference type="Pfam" id="PF12704">
    <property type="entry name" value="MacB_PCD"/>
    <property type="match status" value="1"/>
</dbReference>
<comment type="subcellular location">
    <subcellularLocation>
        <location evidence="1">Cell membrane</location>
        <topology evidence="1">Multi-pass membrane protein</topology>
    </subcellularLocation>
</comment>
<gene>
    <name evidence="10" type="ORF">CAMGR0001_1829</name>
</gene>
<reference evidence="10 11" key="1">
    <citation type="submission" date="2009-07" db="EMBL/GenBank/DDBJ databases">
        <authorList>
            <person name="Madupu R."/>
            <person name="Sebastian Y."/>
            <person name="Durkin A.S."/>
            <person name="Torralba M."/>
            <person name="Methe B."/>
            <person name="Sutton G.G."/>
            <person name="Strausberg R.L."/>
            <person name="Nelson K.E."/>
        </authorList>
    </citation>
    <scope>NUCLEOTIDE SEQUENCE [LARGE SCALE GENOMIC DNA]</scope>
    <source>
        <strain evidence="10 11">RM3268</strain>
    </source>
</reference>
<dbReference type="STRING" id="824.CGRAC_1650"/>
<dbReference type="AlphaFoldDB" id="C8PEC8"/>
<feature type="transmembrane region" description="Helical" evidence="7">
    <location>
        <begin position="339"/>
        <end position="361"/>
    </location>
</feature>
<dbReference type="GO" id="GO:0005886">
    <property type="term" value="C:plasma membrane"/>
    <property type="evidence" value="ECO:0007669"/>
    <property type="project" value="UniProtKB-SubCell"/>
</dbReference>
<evidence type="ECO:0000259" key="9">
    <source>
        <dbReference type="Pfam" id="PF12704"/>
    </source>
</evidence>
<dbReference type="PANTHER" id="PTHR30572">
    <property type="entry name" value="MEMBRANE COMPONENT OF TRANSPORTER-RELATED"/>
    <property type="match status" value="1"/>
</dbReference>
<evidence type="ECO:0000256" key="3">
    <source>
        <dbReference type="ARBA" id="ARBA00022692"/>
    </source>
</evidence>
<accession>C8PEC8</accession>
<dbReference type="Pfam" id="PF02687">
    <property type="entry name" value="FtsX"/>
    <property type="match status" value="1"/>
</dbReference>
<dbReference type="InterPro" id="IPR003838">
    <property type="entry name" value="ABC3_permease_C"/>
</dbReference>
<feature type="transmembrane region" description="Helical" evidence="7">
    <location>
        <begin position="253"/>
        <end position="279"/>
    </location>
</feature>
<feature type="transmembrane region" description="Helical" evidence="7">
    <location>
        <begin position="25"/>
        <end position="46"/>
    </location>
</feature>
<protein>
    <submittedName>
        <fullName evidence="10">Efflux ABC transporter, permease protein</fullName>
    </submittedName>
</protein>
<comment type="caution">
    <text evidence="10">The sequence shown here is derived from an EMBL/GenBank/DDBJ whole genome shotgun (WGS) entry which is preliminary data.</text>
</comment>
<keyword evidence="5 7" id="KW-0472">Membrane</keyword>
<keyword evidence="11" id="KW-1185">Reference proteome</keyword>
<evidence type="ECO:0000256" key="1">
    <source>
        <dbReference type="ARBA" id="ARBA00004651"/>
    </source>
</evidence>
<sequence length="377" mass="40194">MVGNNGAFFRGAIFKSIINSGIRSFVIFVAIMLGSAVCAAFVNIYADIDKKVASELNSYGANLIVSPANLENSHMDEAALDAKFAKIPALKSANKYLFGSANLGVNSGIIMGVNFSSLRDTMPFLDLKEGSFIGVDFDDKNALIGQDLAKLLGAKLGDSIEITPIGSNETSKVKIKGIVYDGQKEDGMLLISLPLAQKILNQPAQVNYAEAIVSGDFKQLSEISKSLSDAQMSFAPIGKVSKTQGIILNKIKLLMLLIGITILLITSVCINTSLSSILLSRIKEFALIRAIGASKQNLLHLILSEILTVCVAGSLAGVFVGYLLAILLGHLIFSSSVDFRLISLFAAVALSLIFALAASYYPIKKALNPNLANLLRE</sequence>
<evidence type="ECO:0000313" key="11">
    <source>
        <dbReference type="Proteomes" id="UP000005709"/>
    </source>
</evidence>
<evidence type="ECO:0000256" key="6">
    <source>
        <dbReference type="ARBA" id="ARBA00038076"/>
    </source>
</evidence>
<evidence type="ECO:0000256" key="2">
    <source>
        <dbReference type="ARBA" id="ARBA00022475"/>
    </source>
</evidence>
<proteinExistence type="inferred from homology"/>
<name>C8PEC8_9BACT</name>
<dbReference type="RefSeq" id="WP_005869323.1">
    <property type="nucleotide sequence ID" value="NZ_ACYG01000007.1"/>
</dbReference>
<comment type="similarity">
    <text evidence="6">Belongs to the ABC-4 integral membrane protein family.</text>
</comment>